<keyword evidence="3" id="KW-1185">Reference proteome</keyword>
<proteinExistence type="predicted"/>
<sequence>LPWVEISAPFACNPLTEKHIWISVSIGSVIIVYYTWAEVLSNQQSNSLPCLLCPLCKIKNTSIIHNFVGSTFQRHYISKLPENRFVMSEAHRLRLRIYSEPPDVACSNNFKVWEHWKRYGNLRSSRWLQCWIRRELQSLMQEEDVDIVMHHALGILESFDKRTTKKYSTSELELRRAEWKSLISTALSPFIFEHSVRFADELETFLVSGLDIATYDEKTLRKAATGYISSFSSSNEFFSRDASGSYASPEGAPNGKGSKSQE</sequence>
<accession>A0AA38LCI3</accession>
<protein>
    <submittedName>
        <fullName evidence="2">Uncharacterized protein</fullName>
    </submittedName>
</protein>
<gene>
    <name evidence="2" type="ORF">KI387_025327</name>
</gene>
<evidence type="ECO:0000313" key="2">
    <source>
        <dbReference type="EMBL" id="KAH9316700.1"/>
    </source>
</evidence>
<dbReference type="Proteomes" id="UP000824469">
    <property type="component" value="Unassembled WGS sequence"/>
</dbReference>
<evidence type="ECO:0000256" key="1">
    <source>
        <dbReference type="SAM" id="MobiDB-lite"/>
    </source>
</evidence>
<dbReference type="PANTHER" id="PTHR47692:SF2">
    <property type="entry name" value="ZINC FINGER RING-TYPE DOMAIN CONTAINING PROTEIN"/>
    <property type="match status" value="1"/>
</dbReference>
<evidence type="ECO:0000313" key="3">
    <source>
        <dbReference type="Proteomes" id="UP000824469"/>
    </source>
</evidence>
<dbReference type="EMBL" id="JAHRHJ020000005">
    <property type="protein sequence ID" value="KAH9316700.1"/>
    <property type="molecule type" value="Genomic_DNA"/>
</dbReference>
<reference evidence="2 3" key="1">
    <citation type="journal article" date="2021" name="Nat. Plants">
        <title>The Taxus genome provides insights into paclitaxel biosynthesis.</title>
        <authorList>
            <person name="Xiong X."/>
            <person name="Gou J."/>
            <person name="Liao Q."/>
            <person name="Li Y."/>
            <person name="Zhou Q."/>
            <person name="Bi G."/>
            <person name="Li C."/>
            <person name="Du R."/>
            <person name="Wang X."/>
            <person name="Sun T."/>
            <person name="Guo L."/>
            <person name="Liang H."/>
            <person name="Lu P."/>
            <person name="Wu Y."/>
            <person name="Zhang Z."/>
            <person name="Ro D.K."/>
            <person name="Shang Y."/>
            <person name="Huang S."/>
            <person name="Yan J."/>
        </authorList>
    </citation>
    <scope>NUCLEOTIDE SEQUENCE [LARGE SCALE GENOMIC DNA]</scope>
    <source>
        <strain evidence="2">Ta-2019</strain>
    </source>
</reference>
<dbReference type="PANTHER" id="PTHR47692">
    <property type="entry name" value="RING/U-BOX SUPERFAMILY PROTEIN"/>
    <property type="match status" value="1"/>
</dbReference>
<comment type="caution">
    <text evidence="2">The sequence shown here is derived from an EMBL/GenBank/DDBJ whole genome shotgun (WGS) entry which is preliminary data.</text>
</comment>
<name>A0AA38LCI3_TAXCH</name>
<dbReference type="AlphaFoldDB" id="A0AA38LCI3"/>
<feature type="non-terminal residue" evidence="2">
    <location>
        <position position="262"/>
    </location>
</feature>
<organism evidence="2 3">
    <name type="scientific">Taxus chinensis</name>
    <name type="common">Chinese yew</name>
    <name type="synonym">Taxus wallichiana var. chinensis</name>
    <dbReference type="NCBI Taxonomy" id="29808"/>
    <lineage>
        <taxon>Eukaryota</taxon>
        <taxon>Viridiplantae</taxon>
        <taxon>Streptophyta</taxon>
        <taxon>Embryophyta</taxon>
        <taxon>Tracheophyta</taxon>
        <taxon>Spermatophyta</taxon>
        <taxon>Pinopsida</taxon>
        <taxon>Pinidae</taxon>
        <taxon>Conifers II</taxon>
        <taxon>Cupressales</taxon>
        <taxon>Taxaceae</taxon>
        <taxon>Taxus</taxon>
    </lineage>
</organism>
<feature type="region of interest" description="Disordered" evidence="1">
    <location>
        <begin position="241"/>
        <end position="262"/>
    </location>
</feature>
<dbReference type="OMA" id="NIWLETW"/>
<feature type="non-terminal residue" evidence="2">
    <location>
        <position position="1"/>
    </location>
</feature>